<gene>
    <name evidence="2" type="ORF">S03H2_59106</name>
</gene>
<sequence length="148" mass="16934">MVGYAVITAFSMVILTEVFDKIQTNPENIPPEFLYSVIIFGILPVVLYYLASFLMATEPHFKIESNIIQNLKTIIKNKNYILVTIMIGLASVAWIMVGSLMLQYIVVVLIFDFMTNIIASVIFIIGILTFLYIWRRLVHKLGKKRSLL</sequence>
<keyword evidence="1" id="KW-1133">Transmembrane helix</keyword>
<accession>X1JN44</accession>
<feature type="transmembrane region" description="Helical" evidence="1">
    <location>
        <begin position="80"/>
        <end position="111"/>
    </location>
</feature>
<reference evidence="2" key="1">
    <citation type="journal article" date="2014" name="Front. Microbiol.">
        <title>High frequency of phylogenetically diverse reductive dehalogenase-homologous genes in deep subseafloor sedimentary metagenomes.</title>
        <authorList>
            <person name="Kawai M."/>
            <person name="Futagami T."/>
            <person name="Toyoda A."/>
            <person name="Takaki Y."/>
            <person name="Nishi S."/>
            <person name="Hori S."/>
            <person name="Arai W."/>
            <person name="Tsubouchi T."/>
            <person name="Morono Y."/>
            <person name="Uchiyama I."/>
            <person name="Ito T."/>
            <person name="Fujiyama A."/>
            <person name="Inagaki F."/>
            <person name="Takami H."/>
        </authorList>
    </citation>
    <scope>NUCLEOTIDE SEQUENCE</scope>
    <source>
        <strain evidence="2">Expedition CK06-06</strain>
    </source>
</reference>
<name>X1JN44_9ZZZZ</name>
<feature type="transmembrane region" description="Helical" evidence="1">
    <location>
        <begin position="117"/>
        <end position="134"/>
    </location>
</feature>
<organism evidence="2">
    <name type="scientific">marine sediment metagenome</name>
    <dbReference type="NCBI Taxonomy" id="412755"/>
    <lineage>
        <taxon>unclassified sequences</taxon>
        <taxon>metagenomes</taxon>
        <taxon>ecological metagenomes</taxon>
    </lineage>
</organism>
<dbReference type="InterPro" id="IPR036259">
    <property type="entry name" value="MFS_trans_sf"/>
</dbReference>
<evidence type="ECO:0000313" key="2">
    <source>
        <dbReference type="EMBL" id="GAH79689.1"/>
    </source>
</evidence>
<proteinExistence type="predicted"/>
<keyword evidence="1" id="KW-0472">Membrane</keyword>
<keyword evidence="1" id="KW-0812">Transmembrane</keyword>
<dbReference type="EMBL" id="BARU01037990">
    <property type="protein sequence ID" value="GAH79689.1"/>
    <property type="molecule type" value="Genomic_DNA"/>
</dbReference>
<feature type="non-terminal residue" evidence="2">
    <location>
        <position position="148"/>
    </location>
</feature>
<protein>
    <submittedName>
        <fullName evidence="2">Uncharacterized protein</fullName>
    </submittedName>
</protein>
<comment type="caution">
    <text evidence="2">The sequence shown here is derived from an EMBL/GenBank/DDBJ whole genome shotgun (WGS) entry which is preliminary data.</text>
</comment>
<dbReference type="AlphaFoldDB" id="X1JN44"/>
<evidence type="ECO:0000256" key="1">
    <source>
        <dbReference type="SAM" id="Phobius"/>
    </source>
</evidence>
<dbReference type="SUPFAM" id="SSF103473">
    <property type="entry name" value="MFS general substrate transporter"/>
    <property type="match status" value="1"/>
</dbReference>
<feature type="transmembrane region" description="Helical" evidence="1">
    <location>
        <begin position="33"/>
        <end position="56"/>
    </location>
</feature>